<evidence type="ECO:0000313" key="1">
    <source>
        <dbReference type="EMBL" id="AAK19877.1"/>
    </source>
</evidence>
<sequence>MADKNYLHTAYANSADGTDGFTTVYPNLNLLVNSSAKNKEGFFKNFDKVENGYGEVTMKGTNAWVNKDLGEGFSIQPINYKPGDKYTMSVDVMFTSWNVPAGTTISAFWMRQRYTENSWKEICTIDLPKDPSKMLNQWIRITQTSTIPPYEDPSVGTQAILNVGFFGQQEGSFTIRVRNPKQELGSIATPYMPSASEVTTADWPKFVGTYVDTNPVSSTVSSKYDWDEMKYRVYLDGTPVGGSKLLSFDLENLKAGTSYNVQVSQINGNVESDKSESVAFKTTLPK</sequence>
<dbReference type="PDB" id="5E7T">
    <property type="method" value="X-ray"/>
    <property type="resolution" value="2.90 A"/>
    <property type="chains" value="B=1-286"/>
</dbReference>
<evidence type="ECO:0007829" key="2">
    <source>
        <dbReference type="PDB" id="5E7T"/>
    </source>
</evidence>
<organismHost>
    <name type="scientific">Lactococcus lactis</name>
    <dbReference type="NCBI Taxonomy" id="1358"/>
</organismHost>
<organism evidence="1">
    <name type="scientific">Lactococcus phage Tuc2009</name>
    <name type="common">Lactococcus lactis bacteriophage Tuc2009</name>
    <dbReference type="NCBI Taxonomy" id="35241"/>
    <lineage>
        <taxon>Viruses</taxon>
        <taxon>Duplodnaviria</taxon>
        <taxon>Heunggongvirae</taxon>
        <taxon>Uroviricota</taxon>
        <taxon>Caudoviricetes</taxon>
    </lineage>
</organism>
<accession>A0ACD6B838</accession>
<accession>Q9AYV4</accession>
<dbReference type="EMBL" id="AF109874">
    <property type="protein sequence ID" value="AAK19877.1"/>
    <property type="molecule type" value="Genomic_DNA"/>
</dbReference>
<reference evidence="1" key="1">
    <citation type="journal article" date="1994" name="Appl. Environ. Microbiol.">
        <title>Molecular characterization of lactococcal bacteriophage Tuc2009 and identification and analysis of genes encoding lysin, a putative holin, and two structural proteins.</title>
        <authorList>
            <person name="Arendt E.K."/>
            <person name="Daly C."/>
            <person name="Fitzgerald G.F."/>
            <person name="van de Guchte M."/>
        </authorList>
    </citation>
    <scope>NUCLEOTIDE SEQUENCE</scope>
</reference>
<proteinExistence type="evidence at protein level"/>
<reference evidence="1" key="2">
    <citation type="journal article" date="1994" name="Appl. Environ. Microbiol.">
        <title>Identification of int and attP on the genome of lactococcal bacteriophage Tuc2009 and their use for site-specific plasmid integration in the chromosome of Tuc2009-resistant Lactococcus lactis MG1363.</title>
        <authorList>
            <person name="van de Guchte M."/>
            <person name="Daly C."/>
            <person name="Fitzgerald G.F."/>
            <person name="Arendt E.K."/>
        </authorList>
    </citation>
    <scope>NUCLEOTIDE SEQUENCE</scope>
</reference>
<reference evidence="2" key="4">
    <citation type="journal article" date="2016" name="MBio">
        <title>The Atomic Structure of the Phage Tuc2009 Baseplate Tripod Suggests that Host Recognition Involves Two Different Carbohydrate Binding Modules.</title>
        <authorList>
            <person name="Legrand P."/>
            <person name="Collins B."/>
            <person name="Blangy S."/>
            <person name="Murphy J."/>
            <person name="Spinelli S."/>
            <person name="Gutierrez C."/>
            <person name="Richet N."/>
            <person name="Kellenberger C."/>
            <person name="Desmyter A."/>
            <person name="Mahony J."/>
            <person name="van Sinderen D."/>
            <person name="Cambillau C."/>
        </authorList>
    </citation>
    <scope>X-RAY CRYSTALLOGRAPHY (2.90 ANGSTROMS) OF 1-286</scope>
</reference>
<reference evidence="1" key="3">
    <citation type="submission" date="2000-02" db="EMBL/GenBank/DDBJ databases">
        <title>Molecular analysis of the temperate lactococcal phage Tuc2009.</title>
        <authorList>
            <person name="van Sinderen D."/>
            <person name="van de Guchte M."/>
            <person name="Seegers J.F.M.L."/>
            <person name="Fitzgerald G.F."/>
        </authorList>
    </citation>
    <scope>NUCLEOTIDE SEQUENCE</scope>
</reference>
<name>A0ACD6B838_BPTU2</name>
<protein>
    <submittedName>
        <fullName evidence="1">Minor structural protein 5</fullName>
    </submittedName>
</protein>
<keyword evidence="2" id="KW-0002">3D-structure</keyword>